<proteinExistence type="predicted"/>
<dbReference type="EMBL" id="OZ037948">
    <property type="protein sequence ID" value="CAL1708417.1"/>
    <property type="molecule type" value="Genomic_DNA"/>
</dbReference>
<evidence type="ECO:0000313" key="3">
    <source>
        <dbReference type="Proteomes" id="UP001497453"/>
    </source>
</evidence>
<feature type="chain" id="PRO_5046610141" evidence="1">
    <location>
        <begin position="20"/>
        <end position="320"/>
    </location>
</feature>
<evidence type="ECO:0000256" key="1">
    <source>
        <dbReference type="SAM" id="SignalP"/>
    </source>
</evidence>
<accession>A0ABP1DNW0</accession>
<gene>
    <name evidence="2" type="ORF">GFSPODELE1_LOCUS6845</name>
</gene>
<reference evidence="3" key="1">
    <citation type="submission" date="2024-04" db="EMBL/GenBank/DDBJ databases">
        <authorList>
            <person name="Shaw F."/>
            <person name="Minotto A."/>
        </authorList>
    </citation>
    <scope>NUCLEOTIDE SEQUENCE [LARGE SCALE GENOMIC DNA]</scope>
</reference>
<protein>
    <submittedName>
        <fullName evidence="2">Uncharacterized protein</fullName>
    </submittedName>
</protein>
<sequence length="320" mass="36298">MTMDAAHSALLTSLVLVNGHVSTIASAAGTFVPVEHTSPHLRVSSLFQFKRYPSPINNHNNMVRALITAPESAWDVIRYALNTAEDFDRRPLGTGNTIWITSSKILNVINACRENNDWRSKELFSLEIPRMGLTVLVDNVYSALAWIITADLATSNKHLPEESDRLDAELTYRFARMCALVKKEYFKSEGPVKVQMWKFRALDASECTRFIWPMNSDLHSAWSNLICDRTKDSIFQQHRILFDDIGDIGHTLEARSWRLTDSTGSYWSVADFTVYEFTIPTTLTEGIMDKVALINNMHFEPHAKSRVTLSELLTGFSEYA</sequence>
<feature type="signal peptide" evidence="1">
    <location>
        <begin position="1"/>
        <end position="19"/>
    </location>
</feature>
<keyword evidence="3" id="KW-1185">Reference proteome</keyword>
<keyword evidence="1" id="KW-0732">Signal</keyword>
<name>A0ABP1DNW0_9APHY</name>
<evidence type="ECO:0000313" key="2">
    <source>
        <dbReference type="EMBL" id="CAL1708417.1"/>
    </source>
</evidence>
<dbReference type="Proteomes" id="UP001497453">
    <property type="component" value="Chromosome 5"/>
</dbReference>
<organism evidence="2 3">
    <name type="scientific">Somion occarium</name>
    <dbReference type="NCBI Taxonomy" id="3059160"/>
    <lineage>
        <taxon>Eukaryota</taxon>
        <taxon>Fungi</taxon>
        <taxon>Dikarya</taxon>
        <taxon>Basidiomycota</taxon>
        <taxon>Agaricomycotina</taxon>
        <taxon>Agaricomycetes</taxon>
        <taxon>Polyporales</taxon>
        <taxon>Cerrenaceae</taxon>
        <taxon>Somion</taxon>
    </lineage>
</organism>